<name>A0A160TU20_9ZZZZ</name>
<gene>
    <name evidence="1" type="ORF">MGWOODY_XGa2909</name>
</gene>
<evidence type="ECO:0000313" key="1">
    <source>
        <dbReference type="EMBL" id="CUS53840.1"/>
    </source>
</evidence>
<dbReference type="EMBL" id="CZRL01000098">
    <property type="protein sequence ID" value="CUS53840.1"/>
    <property type="molecule type" value="Genomic_DNA"/>
</dbReference>
<protein>
    <submittedName>
        <fullName evidence="1">Uncharacterized protein</fullName>
    </submittedName>
</protein>
<proteinExistence type="predicted"/>
<sequence>MGRSKSSVVQVYSEVCHQIMHRSIGSNATMSARMFNLAR</sequence>
<accession>A0A160TU20</accession>
<dbReference type="AlphaFoldDB" id="A0A160TU20"/>
<organism evidence="1">
    <name type="scientific">hydrothermal vent metagenome</name>
    <dbReference type="NCBI Taxonomy" id="652676"/>
    <lineage>
        <taxon>unclassified sequences</taxon>
        <taxon>metagenomes</taxon>
        <taxon>ecological metagenomes</taxon>
    </lineage>
</organism>
<reference evidence="1" key="1">
    <citation type="submission" date="2015-10" db="EMBL/GenBank/DDBJ databases">
        <authorList>
            <person name="Gilbert D.G."/>
        </authorList>
    </citation>
    <scope>NUCLEOTIDE SEQUENCE</scope>
</reference>